<accession>A0A179B3Q7</accession>
<dbReference type="InterPro" id="IPR050515">
    <property type="entry name" value="Beta-lactam/transpept"/>
</dbReference>
<feature type="domain" description="Penicillin-binding protein transpeptidase" evidence="2">
    <location>
        <begin position="156"/>
        <end position="481"/>
    </location>
</feature>
<proteinExistence type="predicted"/>
<dbReference type="GO" id="GO:0071972">
    <property type="term" value="F:peptidoglycan L,D-transpeptidase activity"/>
    <property type="evidence" value="ECO:0007669"/>
    <property type="project" value="TreeGrafter"/>
</dbReference>
<evidence type="ECO:0000259" key="2">
    <source>
        <dbReference type="Pfam" id="PF00905"/>
    </source>
</evidence>
<dbReference type="Gene3D" id="3.40.710.10">
    <property type="entry name" value="DD-peptidase/beta-lactamase superfamily"/>
    <property type="match status" value="1"/>
</dbReference>
<comment type="caution">
    <text evidence="4">The sequence shown here is derived from an EMBL/GenBank/DDBJ whole genome shotgun (WGS) entry which is preliminary data.</text>
</comment>
<sequence length="487" mass="51371">MNRPIRRMASLVFAMFLALMTMATYVQYVQAPKLNSDARNARTLYREYGTERGPIIVDGESIVVSTAVDDPYKYQREYKAGSSYAHITGYFSTAHNSMTGIERAENGVLGGSDSALTTQRIQEMISGSHRKGGAVSLTLNPAAQKAATEALGNQRGAVVAINPKTGAILAQVSTPSYDPNQLATHDSKAARAAYSQLSTDKTRPLVNRALGGDQYAPGSTFKMLTATAMLENSDLTPDSIVDAPDTWTPPGTTHKIDNPGELSCGDGSGRVSLRQAFIQSCNTPFAMGGVNVGGEKMLAQAKKFGFGTTFETPQTVSSSRFPEPSSKSALAMDSIGQQDIRVTPMQMALIGAAIANDGVVMEPHIVKQTLTSDLDVISTTKPKEFGRAMSKTTAKHIQEMMVADVESGTGHRAAISGVKVAGKTGTAEINASTPPHVWFVSFAPADDPKIAVAVVVENSGNAGWNGDGGSVAAPIAKKVIQAYLGSS</sequence>
<feature type="chain" id="PRO_5038728220" evidence="1">
    <location>
        <begin position="24"/>
        <end position="487"/>
    </location>
</feature>
<feature type="signal peptide" evidence="1">
    <location>
        <begin position="1"/>
        <end position="23"/>
    </location>
</feature>
<dbReference type="PANTHER" id="PTHR30627:SF24">
    <property type="entry name" value="PENICILLIN-BINDING PROTEIN 4B"/>
    <property type="match status" value="1"/>
</dbReference>
<reference evidence="4 5" key="1">
    <citation type="submission" date="2016-04" db="EMBL/GenBank/DDBJ databases">
        <title>Peptidophaga gingivicola gen. nov., sp. nov., isolated from human subgingival plaque.</title>
        <authorList>
            <person name="Beall C.J."/>
            <person name="Mokrzan E.M."/>
            <person name="Griffen A.L."/>
            <person name="Leys E.J."/>
        </authorList>
    </citation>
    <scope>NUCLEOTIDE SEQUENCE [LARGE SCALE GENOMIC DNA]</scope>
    <source>
        <strain evidence="4 5">BA112</strain>
    </source>
</reference>
<evidence type="ECO:0000313" key="4">
    <source>
        <dbReference type="EMBL" id="OAP85999.1"/>
    </source>
</evidence>
<evidence type="ECO:0000259" key="3">
    <source>
        <dbReference type="Pfam" id="PF21922"/>
    </source>
</evidence>
<protein>
    <submittedName>
        <fullName evidence="4">Penicillin-binding protein</fullName>
    </submittedName>
</protein>
<dbReference type="InterPro" id="IPR054120">
    <property type="entry name" value="PBPA_dimer"/>
</dbReference>
<dbReference type="SUPFAM" id="SSF56601">
    <property type="entry name" value="beta-lactamase/transpeptidase-like"/>
    <property type="match status" value="1"/>
</dbReference>
<dbReference type="GO" id="GO:0071555">
    <property type="term" value="P:cell wall organization"/>
    <property type="evidence" value="ECO:0007669"/>
    <property type="project" value="TreeGrafter"/>
</dbReference>
<dbReference type="GO" id="GO:0008658">
    <property type="term" value="F:penicillin binding"/>
    <property type="evidence" value="ECO:0007669"/>
    <property type="project" value="InterPro"/>
</dbReference>
<dbReference type="Gene3D" id="3.90.1310.10">
    <property type="entry name" value="Penicillin-binding protein 2a (Domain 2)"/>
    <property type="match status" value="1"/>
</dbReference>
<dbReference type="InterPro" id="IPR001460">
    <property type="entry name" value="PCN-bd_Tpept"/>
</dbReference>
<keyword evidence="5" id="KW-1185">Reference proteome</keyword>
<dbReference type="Proteomes" id="UP000078368">
    <property type="component" value="Unassembled WGS sequence"/>
</dbReference>
<keyword evidence="1" id="KW-0732">Signal</keyword>
<dbReference type="Pfam" id="PF21922">
    <property type="entry name" value="PBP_dimer_2"/>
    <property type="match status" value="1"/>
</dbReference>
<dbReference type="OrthoDB" id="9766847at2"/>
<dbReference type="SUPFAM" id="SSF56519">
    <property type="entry name" value="Penicillin binding protein dimerisation domain"/>
    <property type="match status" value="1"/>
</dbReference>
<dbReference type="STRING" id="1823756.A4H34_02135"/>
<dbReference type="Pfam" id="PF00905">
    <property type="entry name" value="Transpeptidase"/>
    <property type="match status" value="1"/>
</dbReference>
<dbReference type="InterPro" id="IPR012338">
    <property type="entry name" value="Beta-lactam/transpept-like"/>
</dbReference>
<feature type="domain" description="Penicillin binding protein A dimerisation" evidence="3">
    <location>
        <begin position="52"/>
        <end position="135"/>
    </location>
</feature>
<evidence type="ECO:0000313" key="5">
    <source>
        <dbReference type="Proteomes" id="UP000078368"/>
    </source>
</evidence>
<gene>
    <name evidence="4" type="ORF">A4H34_02135</name>
</gene>
<dbReference type="InterPro" id="IPR036138">
    <property type="entry name" value="PBP_dimer_sf"/>
</dbReference>
<dbReference type="EMBL" id="LVZK01000001">
    <property type="protein sequence ID" value="OAP85999.1"/>
    <property type="molecule type" value="Genomic_DNA"/>
</dbReference>
<dbReference type="GO" id="GO:0005886">
    <property type="term" value="C:plasma membrane"/>
    <property type="evidence" value="ECO:0007669"/>
    <property type="project" value="TreeGrafter"/>
</dbReference>
<evidence type="ECO:0000256" key="1">
    <source>
        <dbReference type="SAM" id="SignalP"/>
    </source>
</evidence>
<dbReference type="PANTHER" id="PTHR30627">
    <property type="entry name" value="PEPTIDOGLYCAN D,D-TRANSPEPTIDASE"/>
    <property type="match status" value="1"/>
</dbReference>
<dbReference type="AlphaFoldDB" id="A0A179B3Q7"/>
<organism evidence="4 5">
    <name type="scientific">Peptidiphaga gingivicola</name>
    <dbReference type="NCBI Taxonomy" id="2741497"/>
    <lineage>
        <taxon>Bacteria</taxon>
        <taxon>Bacillati</taxon>
        <taxon>Actinomycetota</taxon>
        <taxon>Actinomycetes</taxon>
        <taxon>Actinomycetales</taxon>
        <taxon>Actinomycetaceae</taxon>
        <taxon>Peptidiphaga</taxon>
    </lineage>
</organism>
<name>A0A179B3Q7_9ACTO</name>